<evidence type="ECO:0000259" key="7">
    <source>
        <dbReference type="SMART" id="SM00385"/>
    </source>
</evidence>
<dbReference type="EMBL" id="AMCV02000011">
    <property type="protein sequence ID" value="TDZ21905.1"/>
    <property type="molecule type" value="Genomic_DNA"/>
</dbReference>
<sequence>MPQTRPTRATRLVSNENDENSGSMRMTRAKAAALSVDELAVPGKALATKKSVANATAAGPRKRAALGDVSNVNKADAGETKKATGKVGLVSKAAQPTGITKNQSRPTTTRSALQPKDAKKNDVKRSGSGAITAVQKRKAAAAKAVKEEPVTDECEPRRKKANTSAVIAEKPRKAGVESAPPKSPASEQEVPAKSSSEYPPGVTNLDEEDLDDPLMVAEYANDIFEYLRDLEVNSIPNPNYMEHQDDLEWKTRGILVDWLIEVHTRFHLLPETLFLAINVIDRFLSEKVVQLDRLQLVGITAMFIASKYEEVLSPHVANFRHVADDGFSEAEILSAERFVLGTLNYDLSYPNPMNFLRRISKADNYDIQCRTIGKYLMEISLLDHRFMCYRPSHIAAGAMYLARLILDRGEWNETIAFYAGYTEEEIEPVVRLMVDYLARPVVHEAFFKKYASKKFLKASILTRQWAKKSAPHFGIVEPHLSLDQITAQEDEEYPEDDNY</sequence>
<dbReference type="HOGENOM" id="CLU_020695_10_2_1"/>
<dbReference type="FunFam" id="1.10.472.10:FF:000005">
    <property type="entry name" value="G2/mitotic-specific cyclin B"/>
    <property type="match status" value="1"/>
</dbReference>
<feature type="compositionally biased region" description="Basic and acidic residues" evidence="6">
    <location>
        <begin position="116"/>
        <end position="125"/>
    </location>
</feature>
<gene>
    <name evidence="9" type="primary">nimE</name>
    <name evidence="9" type="ORF">Cob_v005207</name>
</gene>
<dbReference type="STRING" id="1213857.N4V0L7"/>
<dbReference type="GO" id="GO:0044772">
    <property type="term" value="P:mitotic cell cycle phase transition"/>
    <property type="evidence" value="ECO:0007669"/>
    <property type="project" value="InterPro"/>
</dbReference>
<dbReference type="InterPro" id="IPR036915">
    <property type="entry name" value="Cyclin-like_sf"/>
</dbReference>
<evidence type="ECO:0000256" key="2">
    <source>
        <dbReference type="ARBA" id="ARBA00022618"/>
    </source>
</evidence>
<dbReference type="Pfam" id="PF00134">
    <property type="entry name" value="Cyclin_N"/>
    <property type="match status" value="1"/>
</dbReference>
<dbReference type="Proteomes" id="UP000014480">
    <property type="component" value="Unassembled WGS sequence"/>
</dbReference>
<keyword evidence="4" id="KW-0131">Cell cycle</keyword>
<dbReference type="InterPro" id="IPR006671">
    <property type="entry name" value="Cyclin_N"/>
</dbReference>
<accession>N4V0L7</accession>
<dbReference type="GO" id="GO:0051301">
    <property type="term" value="P:cell division"/>
    <property type="evidence" value="ECO:0007669"/>
    <property type="project" value="UniProtKB-KW"/>
</dbReference>
<comment type="similarity">
    <text evidence="1">Belongs to the cyclin family. Cyclin AB subfamily.</text>
</comment>
<dbReference type="PROSITE" id="PS00292">
    <property type="entry name" value="CYCLINS"/>
    <property type="match status" value="1"/>
</dbReference>
<keyword evidence="2" id="KW-0132">Cell division</keyword>
<keyword evidence="3 5" id="KW-0195">Cyclin</keyword>
<evidence type="ECO:0000259" key="8">
    <source>
        <dbReference type="SMART" id="SM01332"/>
    </source>
</evidence>
<dbReference type="Pfam" id="PF02984">
    <property type="entry name" value="Cyclin_C"/>
    <property type="match status" value="1"/>
</dbReference>
<dbReference type="OrthoDB" id="5590282at2759"/>
<feature type="domain" description="Cyclin-like" evidence="7">
    <location>
        <begin position="354"/>
        <end position="435"/>
    </location>
</feature>
<evidence type="ECO:0000256" key="3">
    <source>
        <dbReference type="ARBA" id="ARBA00023127"/>
    </source>
</evidence>
<dbReference type="InterPro" id="IPR048258">
    <property type="entry name" value="Cyclins_cyclin-box"/>
</dbReference>
<evidence type="ECO:0000256" key="1">
    <source>
        <dbReference type="ARBA" id="ARBA00006955"/>
    </source>
</evidence>
<reference evidence="10" key="2">
    <citation type="journal article" date="2019" name="Mol. Plant Microbe Interact.">
        <title>Genome sequence resources for four phytopathogenic fungi from the Colletotrichum orbiculare species complex.</title>
        <authorList>
            <person name="Gan P."/>
            <person name="Tsushima A."/>
            <person name="Narusaka M."/>
            <person name="Narusaka Y."/>
            <person name="Takano Y."/>
            <person name="Kubo Y."/>
            <person name="Shirasu K."/>
        </authorList>
    </citation>
    <scope>GENOME REANNOTATION</scope>
    <source>
        <strain evidence="10">104-T / ATCC 96160 / CBS 514.97 / LARS 414 / MAFF 240422</strain>
    </source>
</reference>
<dbReference type="CDD" id="cd20568">
    <property type="entry name" value="CYCLIN_CLBs_yeast_rpt1"/>
    <property type="match status" value="1"/>
</dbReference>
<dbReference type="PANTHER" id="PTHR10177">
    <property type="entry name" value="CYCLINS"/>
    <property type="match status" value="1"/>
</dbReference>
<dbReference type="AlphaFoldDB" id="N4V0L7"/>
<dbReference type="InterPro" id="IPR039361">
    <property type="entry name" value="Cyclin"/>
</dbReference>
<reference evidence="10" key="1">
    <citation type="journal article" date="2013" name="New Phytol.">
        <title>Comparative genomic and transcriptomic analyses reveal the hemibiotrophic stage shift of Colletotrichum fungi.</title>
        <authorList>
            <person name="Gan P."/>
            <person name="Ikeda K."/>
            <person name="Irieda H."/>
            <person name="Narusaka M."/>
            <person name="O'Connell R.J."/>
            <person name="Narusaka Y."/>
            <person name="Takano Y."/>
            <person name="Kubo Y."/>
            <person name="Shirasu K."/>
        </authorList>
    </citation>
    <scope>NUCLEOTIDE SEQUENCE [LARGE SCALE GENOMIC DNA]</scope>
    <source>
        <strain evidence="10">104-T / ATCC 96160 / CBS 514.97 / LARS 414 / MAFF 240422</strain>
    </source>
</reference>
<evidence type="ECO:0000256" key="5">
    <source>
        <dbReference type="RuleBase" id="RU000383"/>
    </source>
</evidence>
<dbReference type="InterPro" id="IPR004367">
    <property type="entry name" value="Cyclin_C-dom"/>
</dbReference>
<feature type="domain" description="Cyclin C-terminal" evidence="8">
    <location>
        <begin position="350"/>
        <end position="464"/>
    </location>
</feature>
<dbReference type="InterPro" id="IPR046965">
    <property type="entry name" value="Cyclin_A/B-like"/>
</dbReference>
<proteinExistence type="inferred from homology"/>
<dbReference type="eggNOG" id="KOG0653">
    <property type="taxonomic scope" value="Eukaryota"/>
</dbReference>
<comment type="caution">
    <text evidence="9">The sequence shown here is derived from an EMBL/GenBank/DDBJ whole genome shotgun (WGS) entry which is preliminary data.</text>
</comment>
<feature type="domain" description="Cyclin-like" evidence="7">
    <location>
        <begin position="257"/>
        <end position="341"/>
    </location>
</feature>
<dbReference type="SUPFAM" id="SSF47954">
    <property type="entry name" value="Cyclin-like"/>
    <property type="match status" value="2"/>
</dbReference>
<dbReference type="Gene3D" id="1.10.472.10">
    <property type="entry name" value="Cyclin-like"/>
    <property type="match status" value="2"/>
</dbReference>
<evidence type="ECO:0000313" key="10">
    <source>
        <dbReference type="Proteomes" id="UP000014480"/>
    </source>
</evidence>
<dbReference type="SMART" id="SM00385">
    <property type="entry name" value="CYCLIN"/>
    <property type="match status" value="2"/>
</dbReference>
<evidence type="ECO:0000256" key="6">
    <source>
        <dbReference type="SAM" id="MobiDB-lite"/>
    </source>
</evidence>
<evidence type="ECO:0000256" key="4">
    <source>
        <dbReference type="ARBA" id="ARBA00023306"/>
    </source>
</evidence>
<dbReference type="SMART" id="SM01332">
    <property type="entry name" value="Cyclin_C"/>
    <property type="match status" value="1"/>
</dbReference>
<protein>
    <submittedName>
        <fullName evidence="9">G2/mitotic-specific cyclin-B</fullName>
    </submittedName>
</protein>
<feature type="region of interest" description="Disordered" evidence="6">
    <location>
        <begin position="1"/>
        <end position="24"/>
    </location>
</feature>
<dbReference type="InterPro" id="IPR013763">
    <property type="entry name" value="Cyclin-like_dom"/>
</dbReference>
<dbReference type="CDD" id="cd20512">
    <property type="entry name" value="CYCLIN_CLBs_yeast_rpt2"/>
    <property type="match status" value="1"/>
</dbReference>
<name>N4V0L7_COLOR</name>
<dbReference type="FunFam" id="1.10.472.10:FF:000001">
    <property type="entry name" value="G2/mitotic-specific cyclin"/>
    <property type="match status" value="1"/>
</dbReference>
<feature type="region of interest" description="Disordered" evidence="6">
    <location>
        <begin position="68"/>
        <end position="208"/>
    </location>
</feature>
<evidence type="ECO:0000313" key="9">
    <source>
        <dbReference type="EMBL" id="TDZ21905.1"/>
    </source>
</evidence>
<dbReference type="PIRSF" id="PIRSF001771">
    <property type="entry name" value="Cyclin_A_B_D_E"/>
    <property type="match status" value="1"/>
</dbReference>
<feature type="compositionally biased region" description="Polar residues" evidence="6">
    <location>
        <begin position="97"/>
        <end position="112"/>
    </location>
</feature>
<dbReference type="GO" id="GO:0016538">
    <property type="term" value="F:cyclin-dependent protein serine/threonine kinase regulator activity"/>
    <property type="evidence" value="ECO:0007669"/>
    <property type="project" value="InterPro"/>
</dbReference>
<keyword evidence="10" id="KW-1185">Reference proteome</keyword>
<organism evidence="9 10">
    <name type="scientific">Colletotrichum orbiculare (strain 104-T / ATCC 96160 / CBS 514.97 / LARS 414 / MAFF 240422)</name>
    <name type="common">Cucumber anthracnose fungus</name>
    <name type="synonym">Colletotrichum lagenarium</name>
    <dbReference type="NCBI Taxonomy" id="1213857"/>
    <lineage>
        <taxon>Eukaryota</taxon>
        <taxon>Fungi</taxon>
        <taxon>Dikarya</taxon>
        <taxon>Ascomycota</taxon>
        <taxon>Pezizomycotina</taxon>
        <taxon>Sordariomycetes</taxon>
        <taxon>Hypocreomycetidae</taxon>
        <taxon>Glomerellales</taxon>
        <taxon>Glomerellaceae</taxon>
        <taxon>Colletotrichum</taxon>
        <taxon>Colletotrichum orbiculare species complex</taxon>
    </lineage>
</organism>